<dbReference type="NCBIfam" id="TIGR00080">
    <property type="entry name" value="pimt"/>
    <property type="match status" value="1"/>
</dbReference>
<accession>A0A498CEE9</accession>
<dbReference type="RefSeq" id="WP_121441159.1">
    <property type="nucleotide sequence ID" value="NZ_RCDA01000001.1"/>
</dbReference>
<evidence type="ECO:0000313" key="8">
    <source>
        <dbReference type="EMBL" id="RLK50691.1"/>
    </source>
</evidence>
<dbReference type="Proteomes" id="UP000275461">
    <property type="component" value="Unassembled WGS sequence"/>
</dbReference>
<dbReference type="PANTHER" id="PTHR11579">
    <property type="entry name" value="PROTEIN-L-ISOASPARTATE O-METHYLTRANSFERASE"/>
    <property type="match status" value="1"/>
</dbReference>
<evidence type="ECO:0000256" key="4">
    <source>
        <dbReference type="ARBA" id="ARBA00022603"/>
    </source>
</evidence>
<evidence type="ECO:0000256" key="2">
    <source>
        <dbReference type="ARBA" id="ARBA00005369"/>
    </source>
</evidence>
<comment type="similarity">
    <text evidence="2 7">Belongs to the methyltransferase superfamily. L-isoaspartyl/D-aspartyl protein methyltransferase family.</text>
</comment>
<dbReference type="Gene3D" id="3.40.50.150">
    <property type="entry name" value="Vaccinia Virus protein VP39"/>
    <property type="match status" value="1"/>
</dbReference>
<proteinExistence type="inferred from homology"/>
<comment type="caution">
    <text evidence="8">The sequence shown here is derived from an EMBL/GenBank/DDBJ whole genome shotgun (WGS) entry which is preliminary data.</text>
</comment>
<dbReference type="OrthoDB" id="9810066at2"/>
<evidence type="ECO:0000256" key="6">
    <source>
        <dbReference type="ARBA" id="ARBA00022691"/>
    </source>
</evidence>
<dbReference type="InterPro" id="IPR029063">
    <property type="entry name" value="SAM-dependent_MTases_sf"/>
</dbReference>
<evidence type="ECO:0000256" key="1">
    <source>
        <dbReference type="ARBA" id="ARBA00004496"/>
    </source>
</evidence>
<keyword evidence="5 7" id="KW-0808">Transferase</keyword>
<dbReference type="PANTHER" id="PTHR11579:SF0">
    <property type="entry name" value="PROTEIN-L-ISOASPARTATE(D-ASPARTATE) O-METHYLTRANSFERASE"/>
    <property type="match status" value="1"/>
</dbReference>
<dbReference type="GO" id="GO:0005737">
    <property type="term" value="C:cytoplasm"/>
    <property type="evidence" value="ECO:0007669"/>
    <property type="project" value="UniProtKB-SubCell"/>
</dbReference>
<name>A0A498CEE9_9GAMM</name>
<dbReference type="GO" id="GO:0032259">
    <property type="term" value="P:methylation"/>
    <property type="evidence" value="ECO:0007669"/>
    <property type="project" value="UniProtKB-KW"/>
</dbReference>
<dbReference type="EMBL" id="RCDA01000001">
    <property type="protein sequence ID" value="RLK50691.1"/>
    <property type="molecule type" value="Genomic_DNA"/>
</dbReference>
<keyword evidence="3 7" id="KW-0963">Cytoplasm</keyword>
<gene>
    <name evidence="7" type="primary">pcm</name>
    <name evidence="8" type="ORF">DFR31_0597</name>
</gene>
<dbReference type="GO" id="GO:0030091">
    <property type="term" value="P:protein repair"/>
    <property type="evidence" value="ECO:0007669"/>
    <property type="project" value="UniProtKB-UniRule"/>
</dbReference>
<comment type="function">
    <text evidence="7">Catalyzes the methyl esterification of L-isoaspartyl residues in peptides and proteins that result from spontaneous decomposition of normal L-aspartyl and L-asparaginyl residues. It plays a role in the repair and/or degradation of damaged proteins.</text>
</comment>
<dbReference type="InterPro" id="IPR000682">
    <property type="entry name" value="PCMT"/>
</dbReference>
<protein>
    <recommendedName>
        <fullName evidence="7">Protein-L-isoaspartate O-methyltransferase</fullName>
        <ecNumber evidence="7">2.1.1.77</ecNumber>
    </recommendedName>
    <alternativeName>
        <fullName evidence="7">L-isoaspartyl protein carboxyl methyltransferase</fullName>
    </alternativeName>
    <alternativeName>
        <fullName evidence="7">Protein L-isoaspartyl methyltransferase</fullName>
    </alternativeName>
    <alternativeName>
        <fullName evidence="7">Protein-beta-aspartate methyltransferase</fullName>
        <shortName evidence="7">PIMT</shortName>
    </alternativeName>
</protein>
<dbReference type="SUPFAM" id="SSF53335">
    <property type="entry name" value="S-adenosyl-L-methionine-dependent methyltransferases"/>
    <property type="match status" value="1"/>
</dbReference>
<comment type="catalytic activity">
    <reaction evidence="7">
        <text>[protein]-L-isoaspartate + S-adenosyl-L-methionine = [protein]-L-isoaspartate alpha-methyl ester + S-adenosyl-L-homocysteine</text>
        <dbReference type="Rhea" id="RHEA:12705"/>
        <dbReference type="Rhea" id="RHEA-COMP:12143"/>
        <dbReference type="Rhea" id="RHEA-COMP:12144"/>
        <dbReference type="ChEBI" id="CHEBI:57856"/>
        <dbReference type="ChEBI" id="CHEBI:59789"/>
        <dbReference type="ChEBI" id="CHEBI:90596"/>
        <dbReference type="ChEBI" id="CHEBI:90598"/>
        <dbReference type="EC" id="2.1.1.77"/>
    </reaction>
</comment>
<dbReference type="EC" id="2.1.1.77" evidence="7"/>
<dbReference type="CDD" id="cd02440">
    <property type="entry name" value="AdoMet_MTases"/>
    <property type="match status" value="1"/>
</dbReference>
<keyword evidence="4 7" id="KW-0489">Methyltransferase</keyword>
<comment type="subcellular location">
    <subcellularLocation>
        <location evidence="1 7">Cytoplasm</location>
    </subcellularLocation>
</comment>
<evidence type="ECO:0000256" key="7">
    <source>
        <dbReference type="HAMAP-Rule" id="MF_00090"/>
    </source>
</evidence>
<organism evidence="8 9">
    <name type="scientific">Alkalispirillum mobile</name>
    <dbReference type="NCBI Taxonomy" id="85925"/>
    <lineage>
        <taxon>Bacteria</taxon>
        <taxon>Pseudomonadati</taxon>
        <taxon>Pseudomonadota</taxon>
        <taxon>Gammaproteobacteria</taxon>
        <taxon>Chromatiales</taxon>
        <taxon>Ectothiorhodospiraceae</taxon>
        <taxon>Alkalispirillum</taxon>
    </lineage>
</organism>
<dbReference type="AlphaFoldDB" id="A0A498CEE9"/>
<reference evidence="8 9" key="1">
    <citation type="submission" date="2018-10" db="EMBL/GenBank/DDBJ databases">
        <title>Genomic Encyclopedia of Type Strains, Phase IV (KMG-IV): sequencing the most valuable type-strain genomes for metagenomic binning, comparative biology and taxonomic classification.</title>
        <authorList>
            <person name="Goeker M."/>
        </authorList>
    </citation>
    <scope>NUCLEOTIDE SEQUENCE [LARGE SCALE GENOMIC DNA]</scope>
    <source>
        <strain evidence="8 9">DSM 12769</strain>
    </source>
</reference>
<dbReference type="NCBIfam" id="NF001453">
    <property type="entry name" value="PRK00312.1"/>
    <property type="match status" value="1"/>
</dbReference>
<feature type="active site" evidence="7">
    <location>
        <position position="70"/>
    </location>
</feature>
<sequence length="221" mass="24745">MDPHRFEGIGMTSRRTRERLVARLADEGIRDQRVLQAILDVPRHLFVDEALASRAYDNTPLPIGHGQTISQPWVVARMTELLIERDIPERVLELGTGSGYQAAILAYLGVEVYTVERIKVLADRARQRMRELKLYRVHVRYGDGSEGWAQHAPYQGIIVTAAPEEVPEALWDQLDEGGRLVAPIGGAGQPQELVLVERENGELKRRHVASVSFVPLLGGCR</sequence>
<dbReference type="Pfam" id="PF01135">
    <property type="entry name" value="PCMT"/>
    <property type="match status" value="1"/>
</dbReference>
<dbReference type="FunFam" id="3.40.50.150:FF:000010">
    <property type="entry name" value="Protein-L-isoaspartate O-methyltransferase"/>
    <property type="match status" value="1"/>
</dbReference>
<dbReference type="HAMAP" id="MF_00090">
    <property type="entry name" value="PIMT"/>
    <property type="match status" value="1"/>
</dbReference>
<evidence type="ECO:0000313" key="9">
    <source>
        <dbReference type="Proteomes" id="UP000275461"/>
    </source>
</evidence>
<dbReference type="GO" id="GO:0004719">
    <property type="term" value="F:protein-L-isoaspartate (D-aspartate) O-methyltransferase activity"/>
    <property type="evidence" value="ECO:0007669"/>
    <property type="project" value="UniProtKB-UniRule"/>
</dbReference>
<keyword evidence="9" id="KW-1185">Reference proteome</keyword>
<evidence type="ECO:0000256" key="5">
    <source>
        <dbReference type="ARBA" id="ARBA00022679"/>
    </source>
</evidence>
<evidence type="ECO:0000256" key="3">
    <source>
        <dbReference type="ARBA" id="ARBA00022490"/>
    </source>
</evidence>
<keyword evidence="6 7" id="KW-0949">S-adenosyl-L-methionine</keyword>